<reference evidence="9" key="1">
    <citation type="submission" date="2019-10" db="EMBL/GenBank/DDBJ databases">
        <title>Corvus moneduloides (New Caledonian crow) genome, bCorMon1, primary haplotype.</title>
        <authorList>
            <person name="Rutz C."/>
            <person name="Fungtammasan C."/>
            <person name="Mountcastle J."/>
            <person name="Formenti G."/>
            <person name="Chow W."/>
            <person name="Howe K."/>
            <person name="Steele M.P."/>
            <person name="Fernandes J."/>
            <person name="Gilbert M.T.P."/>
            <person name="Fedrigo O."/>
            <person name="Jarvis E.D."/>
            <person name="Gemmell N."/>
        </authorList>
    </citation>
    <scope>NUCLEOTIDE SEQUENCE [LARGE SCALE GENOMIC DNA]</scope>
</reference>
<reference evidence="8" key="3">
    <citation type="submission" date="2025-09" db="UniProtKB">
        <authorList>
            <consortium name="Ensembl"/>
        </authorList>
    </citation>
    <scope>IDENTIFICATION</scope>
</reference>
<feature type="region of interest" description="Disordered" evidence="7">
    <location>
        <begin position="152"/>
        <end position="177"/>
    </location>
</feature>
<keyword evidence="9" id="KW-1185">Reference proteome</keyword>
<dbReference type="GO" id="GO:0008270">
    <property type="term" value="F:zinc ion binding"/>
    <property type="evidence" value="ECO:0007669"/>
    <property type="project" value="UniProtKB-KW"/>
</dbReference>
<comment type="subcellular location">
    <subcellularLocation>
        <location evidence="1">Membrane</location>
    </subcellularLocation>
</comment>
<feature type="compositionally biased region" description="Low complexity" evidence="7">
    <location>
        <begin position="152"/>
        <end position="176"/>
    </location>
</feature>
<dbReference type="CDD" id="cd04029">
    <property type="entry name" value="C2A_SLP-4_5"/>
    <property type="match status" value="1"/>
</dbReference>
<feature type="region of interest" description="Disordered" evidence="7">
    <location>
        <begin position="308"/>
        <end position="345"/>
    </location>
</feature>
<dbReference type="Gene3D" id="3.30.40.10">
    <property type="entry name" value="Zinc/RING finger domain, C3HC4 (zinc finger)"/>
    <property type="match status" value="1"/>
</dbReference>
<feature type="region of interest" description="Disordered" evidence="7">
    <location>
        <begin position="1"/>
        <end position="81"/>
    </location>
</feature>
<dbReference type="OMA" id="RICRSEV"/>
<dbReference type="SMART" id="SM00239">
    <property type="entry name" value="C2"/>
    <property type="match status" value="2"/>
</dbReference>
<dbReference type="InterPro" id="IPR013083">
    <property type="entry name" value="Znf_RING/FYVE/PHD"/>
</dbReference>
<dbReference type="PANTHER" id="PTHR45716:SF6">
    <property type="entry name" value="SYNAPTOTAGMIN-LIKE PROTEIN 5"/>
    <property type="match status" value="1"/>
</dbReference>
<feature type="region of interest" description="Disordered" evidence="7">
    <location>
        <begin position="365"/>
        <end position="451"/>
    </location>
</feature>
<dbReference type="FunFam" id="2.60.40.150:FF:000006">
    <property type="entry name" value="Synaptotagmin-like 5, isoform CRA_a"/>
    <property type="match status" value="1"/>
</dbReference>
<gene>
    <name evidence="8" type="primary">SYTL5</name>
</gene>
<dbReference type="GO" id="GO:0005886">
    <property type="term" value="C:plasma membrane"/>
    <property type="evidence" value="ECO:0007669"/>
    <property type="project" value="TreeGrafter"/>
</dbReference>
<protein>
    <submittedName>
        <fullName evidence="8">Synaptotagmin like 5</fullName>
    </submittedName>
</protein>
<dbReference type="Ensembl" id="ENSCMUT00000007483.2">
    <property type="protein sequence ID" value="ENSCMUP00000006926.2"/>
    <property type="gene ID" value="ENSCMUG00000004584.2"/>
</dbReference>
<evidence type="ECO:0000256" key="3">
    <source>
        <dbReference type="ARBA" id="ARBA00022737"/>
    </source>
</evidence>
<keyword evidence="3" id="KW-0677">Repeat</keyword>
<dbReference type="GO" id="GO:0042043">
    <property type="term" value="F:neurexin family protein binding"/>
    <property type="evidence" value="ECO:0007669"/>
    <property type="project" value="TreeGrafter"/>
</dbReference>
<dbReference type="Proteomes" id="UP000694553">
    <property type="component" value="Unassembled WGS sequence"/>
</dbReference>
<evidence type="ECO:0000313" key="9">
    <source>
        <dbReference type="Proteomes" id="UP000694553"/>
    </source>
</evidence>
<dbReference type="InterPro" id="IPR037303">
    <property type="entry name" value="SLP-4/5_C2A"/>
</dbReference>
<dbReference type="CDD" id="cd04020">
    <property type="entry name" value="C2B_SLP_1-2-3-4"/>
    <property type="match status" value="1"/>
</dbReference>
<feature type="compositionally biased region" description="Low complexity" evidence="7">
    <location>
        <begin position="71"/>
        <end position="81"/>
    </location>
</feature>
<dbReference type="GO" id="GO:0006887">
    <property type="term" value="P:exocytosis"/>
    <property type="evidence" value="ECO:0007669"/>
    <property type="project" value="TreeGrafter"/>
</dbReference>
<evidence type="ECO:0000256" key="4">
    <source>
        <dbReference type="ARBA" id="ARBA00022771"/>
    </source>
</evidence>
<reference evidence="8" key="2">
    <citation type="submission" date="2025-08" db="UniProtKB">
        <authorList>
            <consortium name="Ensembl"/>
        </authorList>
    </citation>
    <scope>IDENTIFICATION</scope>
</reference>
<dbReference type="Pfam" id="PF00168">
    <property type="entry name" value="C2"/>
    <property type="match status" value="2"/>
</dbReference>
<evidence type="ECO:0000256" key="2">
    <source>
        <dbReference type="ARBA" id="ARBA00022723"/>
    </source>
</evidence>
<dbReference type="SUPFAM" id="SSF57903">
    <property type="entry name" value="FYVE/PHD zinc finger"/>
    <property type="match status" value="1"/>
</dbReference>
<evidence type="ECO:0000256" key="5">
    <source>
        <dbReference type="ARBA" id="ARBA00022833"/>
    </source>
</evidence>
<dbReference type="InterPro" id="IPR041282">
    <property type="entry name" value="FYVE_2"/>
</dbReference>
<feature type="compositionally biased region" description="Basic and acidic residues" evidence="7">
    <location>
        <begin position="308"/>
        <end position="331"/>
    </location>
</feature>
<dbReference type="InterPro" id="IPR011011">
    <property type="entry name" value="Znf_FYVE_PHD"/>
</dbReference>
<dbReference type="InterPro" id="IPR035892">
    <property type="entry name" value="C2_domain_sf"/>
</dbReference>
<dbReference type="PROSITE" id="PS50004">
    <property type="entry name" value="C2"/>
    <property type="match status" value="2"/>
</dbReference>
<evidence type="ECO:0000313" key="8">
    <source>
        <dbReference type="Ensembl" id="ENSCMUP00000006926.2"/>
    </source>
</evidence>
<accession>A0A8U7MMQ3</accession>
<evidence type="ECO:0000256" key="7">
    <source>
        <dbReference type="SAM" id="MobiDB-lite"/>
    </source>
</evidence>
<organism evidence="8 9">
    <name type="scientific">Corvus moneduloides</name>
    <name type="common">New Caledonian crow</name>
    <dbReference type="NCBI Taxonomy" id="1196302"/>
    <lineage>
        <taxon>Eukaryota</taxon>
        <taxon>Metazoa</taxon>
        <taxon>Chordata</taxon>
        <taxon>Craniata</taxon>
        <taxon>Vertebrata</taxon>
        <taxon>Euteleostomi</taxon>
        <taxon>Archelosauria</taxon>
        <taxon>Archosauria</taxon>
        <taxon>Dinosauria</taxon>
        <taxon>Saurischia</taxon>
        <taxon>Theropoda</taxon>
        <taxon>Coelurosauria</taxon>
        <taxon>Aves</taxon>
        <taxon>Neognathae</taxon>
        <taxon>Neoaves</taxon>
        <taxon>Telluraves</taxon>
        <taxon>Australaves</taxon>
        <taxon>Passeriformes</taxon>
        <taxon>Corvoidea</taxon>
        <taxon>Corvidae</taxon>
        <taxon>Corvus</taxon>
    </lineage>
</organism>
<feature type="region of interest" description="Disordered" evidence="7">
    <location>
        <begin position="484"/>
        <end position="507"/>
    </location>
</feature>
<dbReference type="InterPro" id="IPR043567">
    <property type="entry name" value="SYTL1-5_C2B"/>
</dbReference>
<dbReference type="Pfam" id="PF02318">
    <property type="entry name" value="FYVE_2"/>
    <property type="match status" value="1"/>
</dbReference>
<feature type="compositionally biased region" description="Basic and acidic residues" evidence="7">
    <location>
        <begin position="58"/>
        <end position="68"/>
    </location>
</feature>
<dbReference type="GO" id="GO:0070382">
    <property type="term" value="C:exocytic vesicle"/>
    <property type="evidence" value="ECO:0007669"/>
    <property type="project" value="TreeGrafter"/>
</dbReference>
<feature type="compositionally biased region" description="Basic and acidic residues" evidence="7">
    <location>
        <begin position="26"/>
        <end position="44"/>
    </location>
</feature>
<dbReference type="PANTHER" id="PTHR45716">
    <property type="entry name" value="BITESIZE, ISOFORM I"/>
    <property type="match status" value="1"/>
</dbReference>
<dbReference type="Gene3D" id="2.60.40.150">
    <property type="entry name" value="C2 domain"/>
    <property type="match status" value="2"/>
</dbReference>
<feature type="compositionally biased region" description="Basic residues" evidence="7">
    <location>
        <begin position="16"/>
        <end position="25"/>
    </location>
</feature>
<feature type="compositionally biased region" description="Low complexity" evidence="7">
    <location>
        <begin position="393"/>
        <end position="418"/>
    </location>
</feature>
<dbReference type="AlphaFoldDB" id="A0A8C3DPB8"/>
<keyword evidence="2" id="KW-0479">Metal-binding</keyword>
<dbReference type="InterPro" id="IPR000008">
    <property type="entry name" value="C2_dom"/>
</dbReference>
<keyword evidence="6" id="KW-0472">Membrane</keyword>
<dbReference type="GO" id="GO:0005543">
    <property type="term" value="F:phospholipid binding"/>
    <property type="evidence" value="ECO:0007669"/>
    <property type="project" value="InterPro"/>
</dbReference>
<accession>A0A8C3DPB8</accession>
<dbReference type="FunFam" id="2.60.40.150:FF:000107">
    <property type="entry name" value="Synaptotagmin-like 5, isoform CRA_a"/>
    <property type="match status" value="1"/>
</dbReference>
<feature type="region of interest" description="Disordered" evidence="7">
    <location>
        <begin position="88"/>
        <end position="107"/>
    </location>
</feature>
<evidence type="ECO:0000256" key="6">
    <source>
        <dbReference type="ARBA" id="ARBA00023136"/>
    </source>
</evidence>
<name>A0A8C3DPB8_CORMO</name>
<dbReference type="SUPFAM" id="SSF49562">
    <property type="entry name" value="C2 domain (Calcium/lipid-binding domain, CaLB)"/>
    <property type="match status" value="2"/>
</dbReference>
<evidence type="ECO:0000256" key="1">
    <source>
        <dbReference type="ARBA" id="ARBA00004370"/>
    </source>
</evidence>
<keyword evidence="4" id="KW-0863">Zinc-finger</keyword>
<keyword evidence="5" id="KW-0862">Zinc</keyword>
<proteinExistence type="predicted"/>
<sequence length="901" mass="98209">MGRRWHPGAGSERGAGRARRRKRRGERGEQEEKGGEVPLRERSRQVGTAAPAPGPAPGRREALRERGRGAGSAAGEVRGAAVEAAPLPEGTAGLEPPPAAPGCGRSAEARAAAVPARLSGAAPAESLRARPCPVRARGCPCSVRAVRSVPEPAAEPAGAGPHLPAPPGCGVRSSSSPRRRQRCCCWYVISLSCRGSWKLKNELLEVRRKGGNSHSQQDNSRVCFRCQKSLGLIFDRGDLCQTCKLRVCSTCRVVGADGHWRCSVCAKIAELRIVTGEWFFEERAKRFKQSNLGTDVVRQSILHKFPDRASNADEERTFKDQPQENEEKKPDLPVSSTNGHKSVFSRPRKIGKVIRAVTKGEITYGKDEGERNTGSEAEIPSVRGGKSALCSERGSTLSLTSSGAGAAAGHPRGALGPASRGSASKPSLPRSPALSARSMTADYSGDTGLENGMIIPASESVPEDLVKKHCRKASGTPSIAVSRVSLSSDRSRSEIDLSESFSEGNEDTLSIRSKSVPSALDQELGYLDETEEDTDDIVASRYPRKHEHMTSGLSTTSINSMMSVYSETGDYGNVKVSGEILLSINYIYKTGALNILVKSCRNLAIADERKQRTDPYVKAYLLPDKSRQSKRKTKIKSNSTNPEFKETLKYVISHSQLETRTLQLSVWHYDRFGRNSFLGEVEIPFDSWNFENQGDQWFVLQPKVEVVTDFGLQYKGELTVVLRYIPPDRNLMLPLGQFQGKRGFKKGKKGDSHLPSGGILEVLIKEAKNLTAVKSGGTSDTFVKGYLLPDDSKATKHKTPIVKKSVNPQWNHTFAFSGLNSRDIQNVCLELTVWDKESLSSNIFLGGVRLSTGNGVSNGKEVDWMDSQGEEQHLWQKMIDSPGAAVEGVLMLRSSMGKRRL</sequence>